<dbReference type="EMBL" id="AP028055">
    <property type="protein sequence ID" value="BEG98731.1"/>
    <property type="molecule type" value="Genomic_DNA"/>
</dbReference>
<protein>
    <recommendedName>
        <fullName evidence="3">T9SS type A sorting domain-containing protein</fullName>
    </recommendedName>
</protein>
<proteinExistence type="predicted"/>
<dbReference type="InterPro" id="IPR026444">
    <property type="entry name" value="Secre_tail"/>
</dbReference>
<evidence type="ECO:0008006" key="3">
    <source>
        <dbReference type="Google" id="ProtNLM"/>
    </source>
</evidence>
<dbReference type="RefSeq" id="WP_353333914.1">
    <property type="nucleotide sequence ID" value="NZ_AP028055.1"/>
</dbReference>
<keyword evidence="2" id="KW-1185">Reference proteome</keyword>
<dbReference type="NCBIfam" id="TIGR04183">
    <property type="entry name" value="Por_Secre_tail"/>
    <property type="match status" value="1"/>
</dbReference>
<evidence type="ECO:0000313" key="1">
    <source>
        <dbReference type="EMBL" id="BEG98731.1"/>
    </source>
</evidence>
<reference evidence="1 2" key="1">
    <citation type="submission" date="2023-04" db="EMBL/GenBank/DDBJ databases">
        <title>Draft genome sequence of acteroides sedimenti strain YN3PY1.</title>
        <authorList>
            <person name="Yoshida N."/>
        </authorList>
    </citation>
    <scope>NUCLEOTIDE SEQUENCE [LARGE SCALE GENOMIC DNA]</scope>
    <source>
        <strain evidence="1 2">YN3PY1</strain>
    </source>
</reference>
<name>A0ABN6ZAV3_9BACE</name>
<evidence type="ECO:0000313" key="2">
    <source>
        <dbReference type="Proteomes" id="UP001496674"/>
    </source>
</evidence>
<sequence>MKRRSFIVIMLLFMINIVRGQEFAQIGASWYYSSADQRAAPAEGAYIHFVSVKDSLLKNKIVRKIERTCYHYRGSVSNLEPLFVYSLADTVFLYNPYKEYFDRLYVFNRNIGDTLTLDVPYTDDDYSSLEKKTYRLVIDSIALETYNGKQIKKYRTIGLDGFQYWNGGWFMDYIGGLDWLFPRKNLFPEADGPLRCYNDSNFTFSFSTIPCDYKLSSSLSKIAEEDVVVLLNLASNYLKISAPSDIKQIELFDQQGVLQLKSTMAENNISTLQPGVYLLRIEMKDNNIAYKKIIKR</sequence>
<organism evidence="1 2">
    <name type="scientific">Bacteroides sedimenti</name>
    <dbReference type="NCBI Taxonomy" id="2136147"/>
    <lineage>
        <taxon>Bacteria</taxon>
        <taxon>Pseudomonadati</taxon>
        <taxon>Bacteroidota</taxon>
        <taxon>Bacteroidia</taxon>
        <taxon>Bacteroidales</taxon>
        <taxon>Bacteroidaceae</taxon>
        <taxon>Bacteroides</taxon>
    </lineage>
</organism>
<accession>A0ABN6ZAV3</accession>
<dbReference type="Proteomes" id="UP001496674">
    <property type="component" value="Chromosome"/>
</dbReference>
<gene>
    <name evidence="1" type="ORF">BSYN_09960</name>
</gene>